<protein>
    <submittedName>
        <fullName evidence="1">Uncharacterized protein</fullName>
    </submittedName>
</protein>
<evidence type="ECO:0000313" key="2">
    <source>
        <dbReference type="Proteomes" id="UP001163603"/>
    </source>
</evidence>
<sequence length="156" mass="16994">MATNSPYLSFSLLCLAALSSGSLTIVSHAFSIKEATIRDIHLAFQLNKLTSGQLVEFYLGEIHRLNPVLKRGHRDGFEKLMKENKLEAVVTPAIDMVDVLAIGGFPGIIVPGGYDGEGKPFGIYFGGLKGSEPKLIEIAYGFEQATRIRKPPSFKP</sequence>
<reference evidence="2" key="1">
    <citation type="journal article" date="2023" name="G3 (Bethesda)">
        <title>Genome assembly and association tests identify interacting loci associated with vigor, precocity, and sex in interspecific pistachio rootstocks.</title>
        <authorList>
            <person name="Palmer W."/>
            <person name="Jacygrad E."/>
            <person name="Sagayaradj S."/>
            <person name="Cavanaugh K."/>
            <person name="Han R."/>
            <person name="Bertier L."/>
            <person name="Beede B."/>
            <person name="Kafkas S."/>
            <person name="Golino D."/>
            <person name="Preece J."/>
            <person name="Michelmore R."/>
        </authorList>
    </citation>
    <scope>NUCLEOTIDE SEQUENCE [LARGE SCALE GENOMIC DNA]</scope>
</reference>
<dbReference type="EMBL" id="CM047749">
    <property type="protein sequence ID" value="KAJ0010524.1"/>
    <property type="molecule type" value="Genomic_DNA"/>
</dbReference>
<keyword evidence="2" id="KW-1185">Reference proteome</keyword>
<dbReference type="Proteomes" id="UP001163603">
    <property type="component" value="Chromosome 14"/>
</dbReference>
<proteinExistence type="predicted"/>
<name>A0ACC0X733_9ROSI</name>
<organism evidence="1 2">
    <name type="scientific">Pistacia integerrima</name>
    <dbReference type="NCBI Taxonomy" id="434235"/>
    <lineage>
        <taxon>Eukaryota</taxon>
        <taxon>Viridiplantae</taxon>
        <taxon>Streptophyta</taxon>
        <taxon>Embryophyta</taxon>
        <taxon>Tracheophyta</taxon>
        <taxon>Spermatophyta</taxon>
        <taxon>Magnoliopsida</taxon>
        <taxon>eudicotyledons</taxon>
        <taxon>Gunneridae</taxon>
        <taxon>Pentapetalae</taxon>
        <taxon>rosids</taxon>
        <taxon>malvids</taxon>
        <taxon>Sapindales</taxon>
        <taxon>Anacardiaceae</taxon>
        <taxon>Pistacia</taxon>
    </lineage>
</organism>
<gene>
    <name evidence="1" type="ORF">Pint_34366</name>
</gene>
<accession>A0ACC0X733</accession>
<evidence type="ECO:0000313" key="1">
    <source>
        <dbReference type="EMBL" id="KAJ0010524.1"/>
    </source>
</evidence>
<comment type="caution">
    <text evidence="1">The sequence shown here is derived from an EMBL/GenBank/DDBJ whole genome shotgun (WGS) entry which is preliminary data.</text>
</comment>